<accession>A0AA86SAA3</accession>
<keyword evidence="3" id="KW-1185">Reference proteome</keyword>
<dbReference type="Gramene" id="rna-AYBTSS11_LOCUS8312">
    <property type="protein sequence ID" value="CAJ1937983.1"/>
    <property type="gene ID" value="gene-AYBTSS11_LOCUS8312"/>
</dbReference>
<evidence type="ECO:0000259" key="1">
    <source>
        <dbReference type="Pfam" id="PF03868"/>
    </source>
</evidence>
<dbReference type="InterPro" id="IPR000915">
    <property type="entry name" value="60S_ribosomal_eL6"/>
</dbReference>
<proteinExistence type="predicted"/>
<dbReference type="GO" id="GO:0022625">
    <property type="term" value="C:cytosolic large ribosomal subunit"/>
    <property type="evidence" value="ECO:0007669"/>
    <property type="project" value="TreeGrafter"/>
</dbReference>
<dbReference type="SUPFAM" id="SSF50104">
    <property type="entry name" value="Translation proteins SH3-like domain"/>
    <property type="match status" value="1"/>
</dbReference>
<evidence type="ECO:0000313" key="2">
    <source>
        <dbReference type="EMBL" id="CAJ1937983.1"/>
    </source>
</evidence>
<name>A0AA86SAA3_9FABA</name>
<gene>
    <name evidence="2" type="ORF">AYBTSS11_LOCUS8312</name>
</gene>
<dbReference type="InterPro" id="IPR008991">
    <property type="entry name" value="Translation_prot_SH3-like_sf"/>
</dbReference>
<dbReference type="AlphaFoldDB" id="A0AA86SAA3"/>
<sequence>MFFLFLPADFKLGFVLEEEAAMAPKQGIRKGSRNPELIRSIGKYSRLQMYHKRVFILLAGRFKGKREVFLKQLPSGLLLVTVHANCPMLLPRQVDVYAVNVDNFDDKYFLKESQKKKKKGEGEFFIETVKKEKRVLPRRNDQKNVDSALIKSIESILDLNAYLGASFSLKAGVKPHELVF</sequence>
<dbReference type="PANTHER" id="PTHR10715:SF0">
    <property type="entry name" value="LARGE RIBOSOMAL SUBUNIT PROTEIN EL6"/>
    <property type="match status" value="1"/>
</dbReference>
<dbReference type="GO" id="GO:0003735">
    <property type="term" value="F:structural constituent of ribosome"/>
    <property type="evidence" value="ECO:0007669"/>
    <property type="project" value="InterPro"/>
</dbReference>
<dbReference type="InterPro" id="IPR005568">
    <property type="entry name" value="Ribosomal_uL6_N"/>
</dbReference>
<dbReference type="PANTHER" id="PTHR10715">
    <property type="entry name" value="60S RIBOSOMAL PROTEIN L6"/>
    <property type="match status" value="1"/>
</dbReference>
<reference evidence="2" key="1">
    <citation type="submission" date="2023-10" db="EMBL/GenBank/DDBJ databases">
        <authorList>
            <person name="Domelevo Entfellner J.-B."/>
        </authorList>
    </citation>
    <scope>NUCLEOTIDE SEQUENCE</scope>
</reference>
<feature type="domain" description="Large ribosomal subunit protein uL6 N-terminal" evidence="1">
    <location>
        <begin position="24"/>
        <end position="54"/>
    </location>
</feature>
<dbReference type="EMBL" id="OY731400">
    <property type="protein sequence ID" value="CAJ1937983.1"/>
    <property type="molecule type" value="Genomic_DNA"/>
</dbReference>
<evidence type="ECO:0000313" key="3">
    <source>
        <dbReference type="Proteomes" id="UP001189624"/>
    </source>
</evidence>
<dbReference type="GO" id="GO:0002181">
    <property type="term" value="P:cytoplasmic translation"/>
    <property type="evidence" value="ECO:0007669"/>
    <property type="project" value="TreeGrafter"/>
</dbReference>
<organism evidence="2 3">
    <name type="scientific">Sphenostylis stenocarpa</name>
    <dbReference type="NCBI Taxonomy" id="92480"/>
    <lineage>
        <taxon>Eukaryota</taxon>
        <taxon>Viridiplantae</taxon>
        <taxon>Streptophyta</taxon>
        <taxon>Embryophyta</taxon>
        <taxon>Tracheophyta</taxon>
        <taxon>Spermatophyta</taxon>
        <taxon>Magnoliopsida</taxon>
        <taxon>eudicotyledons</taxon>
        <taxon>Gunneridae</taxon>
        <taxon>Pentapetalae</taxon>
        <taxon>rosids</taxon>
        <taxon>fabids</taxon>
        <taxon>Fabales</taxon>
        <taxon>Fabaceae</taxon>
        <taxon>Papilionoideae</taxon>
        <taxon>50 kb inversion clade</taxon>
        <taxon>NPAAA clade</taxon>
        <taxon>indigoferoid/millettioid clade</taxon>
        <taxon>Phaseoleae</taxon>
        <taxon>Sphenostylis</taxon>
    </lineage>
</organism>
<dbReference type="GO" id="GO:0000027">
    <property type="term" value="P:ribosomal large subunit assembly"/>
    <property type="evidence" value="ECO:0007669"/>
    <property type="project" value="TreeGrafter"/>
</dbReference>
<dbReference type="Pfam" id="PF03868">
    <property type="entry name" value="Ribosomal_L6e_N"/>
    <property type="match status" value="1"/>
</dbReference>
<dbReference type="Pfam" id="PF01159">
    <property type="entry name" value="Ribosomal_L6e"/>
    <property type="match status" value="1"/>
</dbReference>
<protein>
    <recommendedName>
        <fullName evidence="1">Large ribosomal subunit protein uL6 N-terminal domain-containing protein</fullName>
    </recommendedName>
</protein>
<dbReference type="GO" id="GO:0003723">
    <property type="term" value="F:RNA binding"/>
    <property type="evidence" value="ECO:0007669"/>
    <property type="project" value="TreeGrafter"/>
</dbReference>
<dbReference type="Proteomes" id="UP001189624">
    <property type="component" value="Chromosome 3"/>
</dbReference>